<gene>
    <name evidence="2" type="ORF">Lmor_3121</name>
    <name evidence="3" type="ORF">NCTC12239_02540</name>
</gene>
<proteinExistence type="predicted"/>
<feature type="domain" description="Glycine zipper" evidence="1">
    <location>
        <begin position="26"/>
        <end position="71"/>
    </location>
</feature>
<dbReference type="EMBL" id="LNYN01000042">
    <property type="protein sequence ID" value="KTD31014.1"/>
    <property type="molecule type" value="Genomic_DNA"/>
</dbReference>
<dbReference type="STRING" id="39962.Lmor_3121"/>
<dbReference type="PROSITE" id="PS51257">
    <property type="entry name" value="PROKAR_LIPOPROTEIN"/>
    <property type="match status" value="1"/>
</dbReference>
<sequence length="82" mass="8271">MKKIIATSILLGASSLMLISCTNEQVGTAGGAALGAGLGYAVSGGSGLGTAIGAGAGALVGNAVGREQDRREYYYYGRPYYY</sequence>
<name>A0A378K1M7_9GAMM</name>
<evidence type="ECO:0000313" key="3">
    <source>
        <dbReference type="EMBL" id="STX63592.1"/>
    </source>
</evidence>
<dbReference type="EMBL" id="UGOG01000001">
    <property type="protein sequence ID" value="STX63592.1"/>
    <property type="molecule type" value="Genomic_DNA"/>
</dbReference>
<dbReference type="Pfam" id="PF13488">
    <property type="entry name" value="Gly-zipper_Omp"/>
    <property type="match status" value="1"/>
</dbReference>
<organism evidence="3 5">
    <name type="scientific">Legionella moravica</name>
    <dbReference type="NCBI Taxonomy" id="39962"/>
    <lineage>
        <taxon>Bacteria</taxon>
        <taxon>Pseudomonadati</taxon>
        <taxon>Pseudomonadota</taxon>
        <taxon>Gammaproteobacteria</taxon>
        <taxon>Legionellales</taxon>
        <taxon>Legionellaceae</taxon>
        <taxon>Legionella</taxon>
    </lineage>
</organism>
<accession>A0A378K1M7</accession>
<dbReference type="Proteomes" id="UP000054985">
    <property type="component" value="Unassembled WGS sequence"/>
</dbReference>
<dbReference type="AlphaFoldDB" id="A0A378K1M7"/>
<keyword evidence="4" id="KW-1185">Reference proteome</keyword>
<evidence type="ECO:0000313" key="5">
    <source>
        <dbReference type="Proteomes" id="UP000254040"/>
    </source>
</evidence>
<reference evidence="2 4" key="1">
    <citation type="submission" date="2015-11" db="EMBL/GenBank/DDBJ databases">
        <title>Genomic analysis of 38 Legionella species identifies large and diverse effector repertoires.</title>
        <authorList>
            <person name="Burstein D."/>
            <person name="Amaro F."/>
            <person name="Zusman T."/>
            <person name="Lifshitz Z."/>
            <person name="Cohen O."/>
            <person name="Gilbert J.A."/>
            <person name="Pupko T."/>
            <person name="Shuman H.A."/>
            <person name="Segal G."/>
        </authorList>
    </citation>
    <scope>NUCLEOTIDE SEQUENCE [LARGE SCALE GENOMIC DNA]</scope>
    <source>
        <strain evidence="2 4">ATCC 43877</strain>
    </source>
</reference>
<dbReference type="RefSeq" id="WP_028384839.1">
    <property type="nucleotide sequence ID" value="NZ_CAAAJG010000020.1"/>
</dbReference>
<evidence type="ECO:0000313" key="2">
    <source>
        <dbReference type="EMBL" id="KTD31014.1"/>
    </source>
</evidence>
<evidence type="ECO:0000313" key="4">
    <source>
        <dbReference type="Proteomes" id="UP000054985"/>
    </source>
</evidence>
<evidence type="ECO:0000259" key="1">
    <source>
        <dbReference type="Pfam" id="PF13488"/>
    </source>
</evidence>
<dbReference type="InterPro" id="IPR039567">
    <property type="entry name" value="Gly-zipper"/>
</dbReference>
<dbReference type="Proteomes" id="UP000254040">
    <property type="component" value="Unassembled WGS sequence"/>
</dbReference>
<reference evidence="3 5" key="2">
    <citation type="submission" date="2018-06" db="EMBL/GenBank/DDBJ databases">
        <authorList>
            <consortium name="Pathogen Informatics"/>
            <person name="Doyle S."/>
        </authorList>
    </citation>
    <scope>NUCLEOTIDE SEQUENCE [LARGE SCALE GENOMIC DNA]</scope>
    <source>
        <strain evidence="3 5">NCTC12239</strain>
    </source>
</reference>
<protein>
    <recommendedName>
        <fullName evidence="1">Glycine zipper domain-containing protein</fullName>
    </recommendedName>
</protein>